<dbReference type="Pfam" id="PF03169">
    <property type="entry name" value="OPT"/>
    <property type="match status" value="1"/>
</dbReference>
<keyword evidence="6 7" id="KW-0472">Membrane</keyword>
<keyword evidence="4 7" id="KW-0812">Transmembrane</keyword>
<feature type="transmembrane region" description="Helical" evidence="7">
    <location>
        <begin position="513"/>
        <end position="535"/>
    </location>
</feature>
<feature type="transmembrane region" description="Helical" evidence="7">
    <location>
        <begin position="651"/>
        <end position="674"/>
    </location>
</feature>
<feature type="transmembrane region" description="Helical" evidence="7">
    <location>
        <begin position="420"/>
        <end position="438"/>
    </location>
</feature>
<dbReference type="PANTHER" id="PTHR31645">
    <property type="entry name" value="OLIGOPEPTIDE TRANSPORTER YGL114W-RELATED"/>
    <property type="match status" value="1"/>
</dbReference>
<comment type="similarity">
    <text evidence="2">Belongs to the oligopeptide OPT transporter family.</text>
</comment>
<reference evidence="8" key="1">
    <citation type="submission" date="2020-01" db="EMBL/GenBank/DDBJ databases">
        <authorList>
            <consortium name="DOE Joint Genome Institute"/>
            <person name="Haridas S."/>
            <person name="Albert R."/>
            <person name="Binder M."/>
            <person name="Bloem J."/>
            <person name="Labutti K."/>
            <person name="Salamov A."/>
            <person name="Andreopoulos B."/>
            <person name="Baker S.E."/>
            <person name="Barry K."/>
            <person name="Bills G."/>
            <person name="Bluhm B.H."/>
            <person name="Cannon C."/>
            <person name="Castanera R."/>
            <person name="Culley D.E."/>
            <person name="Daum C."/>
            <person name="Ezra D."/>
            <person name="Gonzalez J.B."/>
            <person name="Henrissat B."/>
            <person name="Kuo A."/>
            <person name="Liang C."/>
            <person name="Lipzen A."/>
            <person name="Lutzoni F."/>
            <person name="Magnuson J."/>
            <person name="Mondo S."/>
            <person name="Nolan M."/>
            <person name="Ohm R."/>
            <person name="Pangilinan J."/>
            <person name="Park H.-J."/>
            <person name="Ramirez L."/>
            <person name="Alfaro M."/>
            <person name="Sun H."/>
            <person name="Tritt A."/>
            <person name="Yoshinaga Y."/>
            <person name="Zwiers L.-H."/>
            <person name="Turgeon B.G."/>
            <person name="Goodwin S.B."/>
            <person name="Spatafora J.W."/>
            <person name="Crous P.W."/>
            <person name="Grigoriev I.V."/>
        </authorList>
    </citation>
    <scope>NUCLEOTIDE SEQUENCE</scope>
    <source>
        <strain evidence="8">CBS 394.84</strain>
    </source>
</reference>
<name>A0A9P4L4J4_9PLEO</name>
<feature type="transmembrane region" description="Helical" evidence="7">
    <location>
        <begin position="612"/>
        <end position="639"/>
    </location>
</feature>
<dbReference type="AlphaFoldDB" id="A0A9P4L4J4"/>
<feature type="transmembrane region" description="Helical" evidence="7">
    <location>
        <begin position="52"/>
        <end position="69"/>
    </location>
</feature>
<dbReference type="GO" id="GO:0035673">
    <property type="term" value="F:oligopeptide transmembrane transporter activity"/>
    <property type="evidence" value="ECO:0007669"/>
    <property type="project" value="InterPro"/>
</dbReference>
<evidence type="ECO:0000256" key="2">
    <source>
        <dbReference type="ARBA" id="ARBA00008807"/>
    </source>
</evidence>
<comment type="caution">
    <text evidence="8">The sequence shown here is derived from an EMBL/GenBank/DDBJ whole genome shotgun (WGS) entry which is preliminary data.</text>
</comment>
<dbReference type="OrthoDB" id="77405at2759"/>
<sequence length="695" mass="75537">MDPFKPFDNLPEESSKLLTFRALFVGLCCGALVNASNVYLGLRTGWTFTANLFGAIAGFAILKSFSTFLPETSFLGGSFGPRENNICQTTAMASSGLTHVFISAFPAMYQLKLLGESPQQDYLKIVALTAVSGYFGYFFAIPMRRFFIVYVARELQSVFPTASATAMTIRFMHLATTGEAIAKMKMTALSIAFGAALILRVVSQYALGILYDWHVFTWIYIWGNYNNGALAVENWGWYIEWTPAFIGSGMLVGLNVSASFLAGSIIAWGIIGPALVHNNMAWGIDLGKGDPKWEGHMTFTSLGLAACNKDHPSPRYWILWPGVLLLIAVSFTELALQWRILYFAGKALCRGLATGVYTLGRAMGKELNAFQHFGSQSDEDYVEDSATDDEQVKMWMWLPGLVLSIICICIVLKVEFDMPVGVSLLSLILTTFFSFVCTQCTGVTDITPLTAATKASQLILGGATRSEGWEIAKAQRLNLIGGAMCSIGASETAHLTSDFRIGFLLRTPPKLQWFAQGLGTLAAVFLAPTMFSLFAKAYPCITDIHADTCAFTVPSVSAWRATAIAITDPTLPIPTSSGIFAIIFAILGSLMVLVRHYLWVGNWAFMKKYHPNFMCIGLAFVLPQTQFGLAMTIGATITAIWRKRNPENFDIYGYAIASGLIAGEGIGGVINAIFQVAGIGGDKYGSNAGCPMSCK</sequence>
<proteinExistence type="inferred from homology"/>
<feature type="transmembrane region" description="Helical" evidence="7">
    <location>
        <begin position="579"/>
        <end position="600"/>
    </location>
</feature>
<feature type="transmembrane region" description="Helical" evidence="7">
    <location>
        <begin position="20"/>
        <end position="40"/>
    </location>
</feature>
<gene>
    <name evidence="8" type="ORF">K460DRAFT_344063</name>
</gene>
<evidence type="ECO:0000256" key="4">
    <source>
        <dbReference type="ARBA" id="ARBA00022692"/>
    </source>
</evidence>
<dbReference type="EMBL" id="ML976618">
    <property type="protein sequence ID" value="KAF1841384.1"/>
    <property type="molecule type" value="Genomic_DNA"/>
</dbReference>
<accession>A0A9P4L4J4</accession>
<dbReference type="InterPro" id="IPR004813">
    <property type="entry name" value="OPT"/>
</dbReference>
<dbReference type="InterPro" id="IPR045035">
    <property type="entry name" value="YSL-like"/>
</dbReference>
<evidence type="ECO:0000313" key="9">
    <source>
        <dbReference type="Proteomes" id="UP000800039"/>
    </source>
</evidence>
<dbReference type="GO" id="GO:0000329">
    <property type="term" value="C:fungal-type vacuole membrane"/>
    <property type="evidence" value="ECO:0007669"/>
    <property type="project" value="TreeGrafter"/>
</dbReference>
<evidence type="ECO:0000256" key="6">
    <source>
        <dbReference type="ARBA" id="ARBA00023136"/>
    </source>
</evidence>
<dbReference type="RefSeq" id="XP_040783947.1">
    <property type="nucleotide sequence ID" value="XM_040931240.1"/>
</dbReference>
<evidence type="ECO:0000256" key="3">
    <source>
        <dbReference type="ARBA" id="ARBA00022448"/>
    </source>
</evidence>
<dbReference type="GeneID" id="63848492"/>
<evidence type="ECO:0000313" key="8">
    <source>
        <dbReference type="EMBL" id="KAF1841384.1"/>
    </source>
</evidence>
<evidence type="ECO:0000256" key="1">
    <source>
        <dbReference type="ARBA" id="ARBA00004141"/>
    </source>
</evidence>
<feature type="transmembrane region" description="Helical" evidence="7">
    <location>
        <begin position="187"/>
        <end position="207"/>
    </location>
</feature>
<keyword evidence="3" id="KW-0813">Transport</keyword>
<feature type="transmembrane region" description="Helical" evidence="7">
    <location>
        <begin position="244"/>
        <end position="271"/>
    </location>
</feature>
<comment type="subcellular location">
    <subcellularLocation>
        <location evidence="1">Membrane</location>
        <topology evidence="1">Multi-pass membrane protein</topology>
    </subcellularLocation>
</comment>
<dbReference type="PANTHER" id="PTHR31645:SF3">
    <property type="entry name" value="OLIGOPEPTIDE TRANSPORTER"/>
    <property type="match status" value="1"/>
</dbReference>
<feature type="transmembrane region" description="Helical" evidence="7">
    <location>
        <begin position="318"/>
        <end position="336"/>
    </location>
</feature>
<keyword evidence="5 7" id="KW-1133">Transmembrane helix</keyword>
<dbReference type="Proteomes" id="UP000800039">
    <property type="component" value="Unassembled WGS sequence"/>
</dbReference>
<organism evidence="8 9">
    <name type="scientific">Cucurbitaria berberidis CBS 394.84</name>
    <dbReference type="NCBI Taxonomy" id="1168544"/>
    <lineage>
        <taxon>Eukaryota</taxon>
        <taxon>Fungi</taxon>
        <taxon>Dikarya</taxon>
        <taxon>Ascomycota</taxon>
        <taxon>Pezizomycotina</taxon>
        <taxon>Dothideomycetes</taxon>
        <taxon>Pleosporomycetidae</taxon>
        <taxon>Pleosporales</taxon>
        <taxon>Pleosporineae</taxon>
        <taxon>Cucurbitariaceae</taxon>
        <taxon>Cucurbitaria</taxon>
    </lineage>
</organism>
<evidence type="ECO:0000256" key="7">
    <source>
        <dbReference type="SAM" id="Phobius"/>
    </source>
</evidence>
<keyword evidence="9" id="KW-1185">Reference proteome</keyword>
<feature type="transmembrane region" description="Helical" evidence="7">
    <location>
        <begin position="395"/>
        <end position="414"/>
    </location>
</feature>
<protein>
    <submittedName>
        <fullName evidence="8">Oligopeptide transporter</fullName>
    </submittedName>
</protein>
<evidence type="ECO:0000256" key="5">
    <source>
        <dbReference type="ARBA" id="ARBA00022989"/>
    </source>
</evidence>
<feature type="transmembrane region" description="Helical" evidence="7">
    <location>
        <begin position="121"/>
        <end position="143"/>
    </location>
</feature>